<geneLocation type="mitochondrion" evidence="15"/>
<dbReference type="PROSITE" id="PS00668">
    <property type="entry name" value="COMPLEX1_ND1_2"/>
    <property type="match status" value="1"/>
</dbReference>
<feature type="transmembrane region" description="Helical" evidence="14">
    <location>
        <begin position="220"/>
        <end position="246"/>
    </location>
</feature>
<dbReference type="EC" id="7.1.1.2" evidence="13"/>
<evidence type="ECO:0000256" key="14">
    <source>
        <dbReference type="SAM" id="Phobius"/>
    </source>
</evidence>
<evidence type="ECO:0000256" key="6">
    <source>
        <dbReference type="ARBA" id="ARBA00022692"/>
    </source>
</evidence>
<reference evidence="15" key="1">
    <citation type="submission" date="2015-06" db="EMBL/GenBank/DDBJ databases">
        <title>High-throughput detection of wild bee species with mitogenome skimming and resequencing (mt-S/R).</title>
        <authorList>
            <person name="Tang M."/>
            <person name="Hardman C."/>
            <person name="Ji Y."/>
            <person name="Meng G."/>
            <person name="Liu S."/>
            <person name="Tan M."/>
            <person name="Yang S."/>
            <person name="Yang C."/>
            <person name="Moss E."/>
            <person name="Nevard T."/>
            <person name="Potts S.G."/>
            <person name="Zhou X."/>
            <person name="Yu D.W."/>
        </authorList>
    </citation>
    <scope>NUCLEOTIDE SEQUENCE</scope>
</reference>
<comment type="subcellular location">
    <subcellularLocation>
        <location evidence="2 12">Mitochondrion inner membrane</location>
        <topology evidence="2 12">Multi-pass membrane protein</topology>
    </subcellularLocation>
</comment>
<keyword evidence="7" id="KW-0999">Mitochondrion inner membrane</keyword>
<comment type="function">
    <text evidence="1">Core subunit of the mitochondrial membrane respiratory chain NADH dehydrogenase (Complex I) that is believed to belong to the minimal assembly required for catalysis. Complex I functions in the transfer of electrons from NADH to the respiratory chain. The immediate electron acceptor for the enzyme is believed to be ubiquinone.</text>
</comment>
<feature type="transmembrane region" description="Helical" evidence="14">
    <location>
        <begin position="252"/>
        <end position="270"/>
    </location>
</feature>
<evidence type="ECO:0000256" key="3">
    <source>
        <dbReference type="ARBA" id="ARBA00010535"/>
    </source>
</evidence>
<dbReference type="PROSITE" id="PS00667">
    <property type="entry name" value="COMPLEX1_ND1_1"/>
    <property type="match status" value="1"/>
</dbReference>
<keyword evidence="5" id="KW-0813">Transport</keyword>
<dbReference type="PANTHER" id="PTHR11432">
    <property type="entry name" value="NADH DEHYDROGENASE SUBUNIT 1"/>
    <property type="match status" value="1"/>
</dbReference>
<evidence type="ECO:0000256" key="11">
    <source>
        <dbReference type="ARBA" id="ARBA00023136"/>
    </source>
</evidence>
<dbReference type="GO" id="GO:0009060">
    <property type="term" value="P:aerobic respiration"/>
    <property type="evidence" value="ECO:0007669"/>
    <property type="project" value="TreeGrafter"/>
</dbReference>
<proteinExistence type="inferred from homology"/>
<accession>A0A0S2LTE9</accession>
<dbReference type="GO" id="GO:0003954">
    <property type="term" value="F:NADH dehydrogenase activity"/>
    <property type="evidence" value="ECO:0007669"/>
    <property type="project" value="TreeGrafter"/>
</dbReference>
<dbReference type="InterPro" id="IPR001694">
    <property type="entry name" value="NADH_UbQ_OxRdtase_su1/FPO"/>
</dbReference>
<protein>
    <recommendedName>
        <fullName evidence="4 13">NADH-ubiquinone oxidoreductase chain 1</fullName>
        <ecNumber evidence="13">7.1.1.2</ecNumber>
    </recommendedName>
</protein>
<keyword evidence="6 12" id="KW-0812">Transmembrane</keyword>
<evidence type="ECO:0000256" key="8">
    <source>
        <dbReference type="ARBA" id="ARBA00022989"/>
    </source>
</evidence>
<dbReference type="PANTHER" id="PTHR11432:SF3">
    <property type="entry name" value="NADH-UBIQUINONE OXIDOREDUCTASE CHAIN 1"/>
    <property type="match status" value="1"/>
</dbReference>
<dbReference type="GO" id="GO:0008137">
    <property type="term" value="F:NADH dehydrogenase (ubiquinone) activity"/>
    <property type="evidence" value="ECO:0007669"/>
    <property type="project" value="UniProtKB-EC"/>
</dbReference>
<gene>
    <name evidence="15" type="primary">ND1</name>
</gene>
<feature type="transmembrane region" description="Helical" evidence="14">
    <location>
        <begin position="105"/>
        <end position="126"/>
    </location>
</feature>
<keyword evidence="11 14" id="KW-0472">Membrane</keyword>
<feature type="transmembrane region" description="Helical" evidence="14">
    <location>
        <begin position="6"/>
        <end position="28"/>
    </location>
</feature>
<evidence type="ECO:0000256" key="5">
    <source>
        <dbReference type="ARBA" id="ARBA00022448"/>
    </source>
</evidence>
<keyword evidence="10 13" id="KW-0496">Mitochondrion</keyword>
<keyword evidence="8 14" id="KW-1133">Transmembrane helix</keyword>
<evidence type="ECO:0000256" key="1">
    <source>
        <dbReference type="ARBA" id="ARBA00003257"/>
    </source>
</evidence>
<dbReference type="GO" id="GO:0005743">
    <property type="term" value="C:mitochondrial inner membrane"/>
    <property type="evidence" value="ECO:0007669"/>
    <property type="project" value="UniProtKB-SubCell"/>
</dbReference>
<evidence type="ECO:0000313" key="15">
    <source>
        <dbReference type="EMBL" id="ALO64677.1"/>
    </source>
</evidence>
<comment type="similarity">
    <text evidence="3 12">Belongs to the complex I subunit 1 family.</text>
</comment>
<keyword evidence="12" id="KW-0520">NAD</keyword>
<dbReference type="EMBL" id="KT164653">
    <property type="protein sequence ID" value="ALO64677.1"/>
    <property type="molecule type" value="Genomic_DNA"/>
</dbReference>
<evidence type="ECO:0000256" key="9">
    <source>
        <dbReference type="ARBA" id="ARBA00023075"/>
    </source>
</evidence>
<feature type="transmembrane region" description="Helical" evidence="14">
    <location>
        <begin position="290"/>
        <end position="311"/>
    </location>
</feature>
<organism evidence="15">
    <name type="scientific">Osmia rufa</name>
    <name type="common">Red mason bee</name>
    <dbReference type="NCBI Taxonomy" id="1437190"/>
    <lineage>
        <taxon>Eukaryota</taxon>
        <taxon>Metazoa</taxon>
        <taxon>Ecdysozoa</taxon>
        <taxon>Arthropoda</taxon>
        <taxon>Hexapoda</taxon>
        <taxon>Insecta</taxon>
        <taxon>Pterygota</taxon>
        <taxon>Neoptera</taxon>
        <taxon>Endopterygota</taxon>
        <taxon>Hymenoptera</taxon>
        <taxon>Apocrita</taxon>
        <taxon>Aculeata</taxon>
        <taxon>Apoidea</taxon>
        <taxon>Anthophila</taxon>
        <taxon>Megachilidae</taxon>
        <taxon>Megachilinae</taxon>
        <taxon>Osmia</taxon>
    </lineage>
</organism>
<dbReference type="AlphaFoldDB" id="A0A0S2LTE9"/>
<dbReference type="Pfam" id="PF00146">
    <property type="entry name" value="NADHdh"/>
    <property type="match status" value="1"/>
</dbReference>
<evidence type="ECO:0000256" key="10">
    <source>
        <dbReference type="ARBA" id="ARBA00023128"/>
    </source>
</evidence>
<evidence type="ECO:0000256" key="2">
    <source>
        <dbReference type="ARBA" id="ARBA00004448"/>
    </source>
</evidence>
<evidence type="ECO:0000256" key="12">
    <source>
        <dbReference type="RuleBase" id="RU000471"/>
    </source>
</evidence>
<keyword evidence="9 13" id="KW-0830">Ubiquinone</keyword>
<dbReference type="InterPro" id="IPR018086">
    <property type="entry name" value="NADH_UbQ_OxRdtase_su1_CS"/>
</dbReference>
<feature type="transmembrane region" description="Helical" evidence="14">
    <location>
        <begin position="147"/>
        <end position="167"/>
    </location>
</feature>
<evidence type="ECO:0000256" key="13">
    <source>
        <dbReference type="RuleBase" id="RU000473"/>
    </source>
</evidence>
<evidence type="ECO:0000256" key="7">
    <source>
        <dbReference type="ARBA" id="ARBA00022792"/>
    </source>
</evidence>
<feature type="transmembrane region" description="Helical" evidence="14">
    <location>
        <begin position="73"/>
        <end position="93"/>
    </location>
</feature>
<sequence length="312" mass="37709">MMIFYFNLVYLLIMMIMILVGVAFLTLLERKILGYIQIRKGPNKVGIKGMLQPFSDAIKLFSKEYMYLDKINLYMYMLGPMIMLMISMLYWLLMPYYVNWMNFKFGLVFLFLMLSLSVYPTMMMGWSSNSIYSMLGCLRSISQSISFEVSLFFMFFVIMMFIEGFSLELFTKFQFNINFFFLFFPLYFMLIVSMMIELNRAPFDLIEGESELVSGFNVEYYSSSFSLIFMAEYMMILFMSLIMVIIFFNFGYSILTLLMILYHNFFFIWIRSIMPRIRYDELMYMCWKKFLSFILIYMYMIFILKMLMNLYM</sequence>
<name>A0A0S2LTE9_OSMRU</name>
<feature type="transmembrane region" description="Helical" evidence="14">
    <location>
        <begin position="179"/>
        <end position="199"/>
    </location>
</feature>
<evidence type="ECO:0000256" key="4">
    <source>
        <dbReference type="ARBA" id="ARBA00021009"/>
    </source>
</evidence>
<comment type="catalytic activity">
    <reaction evidence="13">
        <text>a ubiquinone + NADH + 5 H(+)(in) = a ubiquinol + NAD(+) + 4 H(+)(out)</text>
        <dbReference type="Rhea" id="RHEA:29091"/>
        <dbReference type="Rhea" id="RHEA-COMP:9565"/>
        <dbReference type="Rhea" id="RHEA-COMP:9566"/>
        <dbReference type="ChEBI" id="CHEBI:15378"/>
        <dbReference type="ChEBI" id="CHEBI:16389"/>
        <dbReference type="ChEBI" id="CHEBI:17976"/>
        <dbReference type="ChEBI" id="CHEBI:57540"/>
        <dbReference type="ChEBI" id="CHEBI:57945"/>
        <dbReference type="EC" id="7.1.1.2"/>
    </reaction>
</comment>